<dbReference type="STRING" id="598659.NAMH_1021"/>
<reference evidence="1 2" key="1">
    <citation type="journal article" date="2009" name="PLoS Genet.">
        <title>Adaptations to submarine hydrothermal environments exemplified by the genome of Nautilia profundicola.</title>
        <authorList>
            <person name="Campbell B.J."/>
            <person name="Smith J.L."/>
            <person name="Hanson T.E."/>
            <person name="Klotz M.G."/>
            <person name="Stein L.Y."/>
            <person name="Lee C.K."/>
            <person name="Wu D."/>
            <person name="Robinson J.M."/>
            <person name="Khouri H.M."/>
            <person name="Eisen J.A."/>
            <person name="Cary S.C."/>
        </authorList>
    </citation>
    <scope>NUCLEOTIDE SEQUENCE [LARGE SCALE GENOMIC DNA]</scope>
    <source>
        <strain evidence="2">ATCC BAA-1463 / DSM 18972 / AmH</strain>
    </source>
</reference>
<organism evidence="1 2">
    <name type="scientific">Nautilia profundicola (strain ATCC BAA-1463 / DSM 18972 / AmH)</name>
    <dbReference type="NCBI Taxonomy" id="598659"/>
    <lineage>
        <taxon>Bacteria</taxon>
        <taxon>Pseudomonadati</taxon>
        <taxon>Campylobacterota</taxon>
        <taxon>Epsilonproteobacteria</taxon>
        <taxon>Nautiliales</taxon>
        <taxon>Nautiliaceae</taxon>
        <taxon>Nautilia</taxon>
    </lineage>
</organism>
<proteinExistence type="predicted"/>
<accession>B9L9W3</accession>
<dbReference type="EMBL" id="CP001279">
    <property type="protein sequence ID" value="ACM92153.1"/>
    <property type="molecule type" value="Genomic_DNA"/>
</dbReference>
<dbReference type="RefSeq" id="WP_012663525.1">
    <property type="nucleotide sequence ID" value="NC_012115.1"/>
</dbReference>
<sequence length="250" mass="29071">MKKLLVLLSFVFIHASNIEYYLYSINFDYKEYSSSGVYLDGESSNFGSLNGIGVKYSDRTSLPFYLKGEYAYGSTHYDGSTWGGTPLSLTKDGVYLINLEGGIHPFRNPYYLAFGYRYWNRGKSDYPGDYDEQYYWSYFSFGYFYIFKIRKVFLTTDFQYQLAINPKLDAHIGSGTTLDLGTTEGLKFQIASYFKYNSRIMISLMYRYQFWHINRSDPASVVLNGTTTYIVEPESFTRNQYLGIGVLYKF</sequence>
<evidence type="ECO:0000313" key="1">
    <source>
        <dbReference type="EMBL" id="ACM92153.1"/>
    </source>
</evidence>
<protein>
    <recommendedName>
        <fullName evidence="3">Outer membrane protein beta-barrel domain-containing protein</fullName>
    </recommendedName>
</protein>
<evidence type="ECO:0008006" key="3">
    <source>
        <dbReference type="Google" id="ProtNLM"/>
    </source>
</evidence>
<gene>
    <name evidence="1" type="ordered locus">NAMH_1021</name>
</gene>
<keyword evidence="2" id="KW-1185">Reference proteome</keyword>
<name>B9L9W3_NAUPA</name>
<dbReference type="HOGENOM" id="CLU_1110499_0_0_7"/>
<evidence type="ECO:0000313" key="2">
    <source>
        <dbReference type="Proteomes" id="UP000000448"/>
    </source>
</evidence>
<dbReference type="Proteomes" id="UP000000448">
    <property type="component" value="Chromosome"/>
</dbReference>
<dbReference type="AlphaFoldDB" id="B9L9W3"/>
<dbReference type="KEGG" id="nam:NAMH_1021"/>
<dbReference type="OrthoDB" id="5372822at2"/>